<dbReference type="Proteomes" id="UP000176336">
    <property type="component" value="Unassembled WGS sequence"/>
</dbReference>
<proteinExistence type="predicted"/>
<name>A0A1F5ISN7_9BACT</name>
<sequence>MNSGTMTLEKAVDMGEYDPEYLSSFPEWHTLSRHIKWEFIKKALKNREGQIMQQYAAVNNVLDFSKKPEAQAALKNIEEQYKKFRDTKEKLLMEYSKPE</sequence>
<organism evidence="2 3">
    <name type="scientific">Candidatus Daviesbacteria bacterium RIFCSPHIGHO2_01_FULL_41_23</name>
    <dbReference type="NCBI Taxonomy" id="1797764"/>
    <lineage>
        <taxon>Bacteria</taxon>
        <taxon>Candidatus Daviesiibacteriota</taxon>
    </lineage>
</organism>
<dbReference type="AlphaFoldDB" id="A0A1F5ISN7"/>
<dbReference type="EMBL" id="MFCR01000003">
    <property type="protein sequence ID" value="OGE19326.1"/>
    <property type="molecule type" value="Genomic_DNA"/>
</dbReference>
<comment type="caution">
    <text evidence="2">The sequence shown here is derived from an EMBL/GenBank/DDBJ whole genome shotgun (WGS) entry which is preliminary data.</text>
</comment>
<evidence type="ECO:0000313" key="2">
    <source>
        <dbReference type="EMBL" id="OGE19326.1"/>
    </source>
</evidence>
<gene>
    <name evidence="2" type="ORF">A2871_00545</name>
</gene>
<evidence type="ECO:0000256" key="1">
    <source>
        <dbReference type="SAM" id="Coils"/>
    </source>
</evidence>
<protein>
    <submittedName>
        <fullName evidence="2">Uncharacterized protein</fullName>
    </submittedName>
</protein>
<keyword evidence="1" id="KW-0175">Coiled coil</keyword>
<evidence type="ECO:0000313" key="3">
    <source>
        <dbReference type="Proteomes" id="UP000176336"/>
    </source>
</evidence>
<accession>A0A1F5ISN7</accession>
<feature type="coiled-coil region" evidence="1">
    <location>
        <begin position="67"/>
        <end position="94"/>
    </location>
</feature>
<reference evidence="2 3" key="1">
    <citation type="journal article" date="2016" name="Nat. Commun.">
        <title>Thousands of microbial genomes shed light on interconnected biogeochemical processes in an aquifer system.</title>
        <authorList>
            <person name="Anantharaman K."/>
            <person name="Brown C.T."/>
            <person name="Hug L.A."/>
            <person name="Sharon I."/>
            <person name="Castelle C.J."/>
            <person name="Probst A.J."/>
            <person name="Thomas B.C."/>
            <person name="Singh A."/>
            <person name="Wilkins M.J."/>
            <person name="Karaoz U."/>
            <person name="Brodie E.L."/>
            <person name="Williams K.H."/>
            <person name="Hubbard S.S."/>
            <person name="Banfield J.F."/>
        </authorList>
    </citation>
    <scope>NUCLEOTIDE SEQUENCE [LARGE SCALE GENOMIC DNA]</scope>
</reference>